<accession>A0A856MQ29</accession>
<dbReference type="InterPro" id="IPR009057">
    <property type="entry name" value="Homeodomain-like_sf"/>
</dbReference>
<keyword evidence="2" id="KW-0238">DNA-binding</keyword>
<dbReference type="SUPFAM" id="SSF46689">
    <property type="entry name" value="Homeodomain-like"/>
    <property type="match status" value="1"/>
</dbReference>
<dbReference type="GO" id="GO:0043565">
    <property type="term" value="F:sequence-specific DNA binding"/>
    <property type="evidence" value="ECO:0007669"/>
    <property type="project" value="InterPro"/>
</dbReference>
<dbReference type="InterPro" id="IPR050204">
    <property type="entry name" value="AraC_XylS_family_regulators"/>
</dbReference>
<dbReference type="Pfam" id="PF20240">
    <property type="entry name" value="DUF6597"/>
    <property type="match status" value="1"/>
</dbReference>
<evidence type="ECO:0000313" key="6">
    <source>
        <dbReference type="Proteomes" id="UP000503129"/>
    </source>
</evidence>
<dbReference type="Gene3D" id="1.10.10.60">
    <property type="entry name" value="Homeodomain-like"/>
    <property type="match status" value="1"/>
</dbReference>
<sequence>MREGEHLSAVQTRLLPMGMMELVINLHEDSIPLFDRQSRVQRGSTNGTMLCGTHSENFIAQVDRKISVMGVHFRPGGGTAFFGLPAGELHNENISLDELWQGHAAELRDRLLKTSLKNRFSVLERFLMQMLRSPALHPAVDFAVQQFQRSTLPTVRAVTDQIGFSTRHFNQLFRDQVGLTPKLFCRIQRFQQVLNLLALKNQVNWMDIVFTCGYFDQAHLIHEFRAFADCTPTEYLSRRGFHPCHVELPH</sequence>
<dbReference type="PANTHER" id="PTHR46796">
    <property type="entry name" value="HTH-TYPE TRANSCRIPTIONAL ACTIVATOR RHAS-RELATED"/>
    <property type="match status" value="1"/>
</dbReference>
<feature type="domain" description="HTH araC/xylS-type" evidence="4">
    <location>
        <begin position="137"/>
        <end position="238"/>
    </location>
</feature>
<reference evidence="5 6" key="1">
    <citation type="submission" date="2018-06" db="EMBL/GenBank/DDBJ databases">
        <title>Comparative genomics of Brasilonema spp. strains.</title>
        <authorList>
            <person name="Alvarenga D.O."/>
            <person name="Fiore M.F."/>
            <person name="Varani A.M."/>
        </authorList>
    </citation>
    <scope>NUCLEOTIDE SEQUENCE [LARGE SCALE GENOMIC DNA]</scope>
    <source>
        <strain evidence="5 6">CENA114</strain>
    </source>
</reference>
<dbReference type="EMBL" id="CP030118">
    <property type="protein sequence ID" value="QDL12374.1"/>
    <property type="molecule type" value="Genomic_DNA"/>
</dbReference>
<keyword evidence="6" id="KW-1185">Reference proteome</keyword>
<dbReference type="AlphaFoldDB" id="A0A856MQ29"/>
<dbReference type="InterPro" id="IPR046532">
    <property type="entry name" value="DUF6597"/>
</dbReference>
<organism evidence="5 6">
    <name type="scientific">Brasilonema sennae CENA114</name>
    <dbReference type="NCBI Taxonomy" id="415709"/>
    <lineage>
        <taxon>Bacteria</taxon>
        <taxon>Bacillati</taxon>
        <taxon>Cyanobacteriota</taxon>
        <taxon>Cyanophyceae</taxon>
        <taxon>Nostocales</taxon>
        <taxon>Scytonemataceae</taxon>
        <taxon>Brasilonema</taxon>
        <taxon>Bromeliae group (in: Brasilonema)</taxon>
    </lineage>
</organism>
<name>A0A856MQ29_9CYAN</name>
<dbReference type="Proteomes" id="UP000503129">
    <property type="component" value="Chromosome"/>
</dbReference>
<evidence type="ECO:0000256" key="1">
    <source>
        <dbReference type="ARBA" id="ARBA00023015"/>
    </source>
</evidence>
<keyword evidence="1" id="KW-0805">Transcription regulation</keyword>
<gene>
    <name evidence="5" type="ORF">DP114_22375</name>
</gene>
<protein>
    <submittedName>
        <fullName evidence="5">AraC family transcriptional regulator</fullName>
    </submittedName>
</protein>
<evidence type="ECO:0000259" key="4">
    <source>
        <dbReference type="PROSITE" id="PS01124"/>
    </source>
</evidence>
<evidence type="ECO:0000256" key="2">
    <source>
        <dbReference type="ARBA" id="ARBA00023125"/>
    </source>
</evidence>
<evidence type="ECO:0000313" key="5">
    <source>
        <dbReference type="EMBL" id="QDL12374.1"/>
    </source>
</evidence>
<proteinExistence type="predicted"/>
<dbReference type="SMART" id="SM00342">
    <property type="entry name" value="HTH_ARAC"/>
    <property type="match status" value="1"/>
</dbReference>
<dbReference type="PANTHER" id="PTHR46796:SF13">
    <property type="entry name" value="HTH-TYPE TRANSCRIPTIONAL ACTIVATOR RHAS"/>
    <property type="match status" value="1"/>
</dbReference>
<dbReference type="PROSITE" id="PS01124">
    <property type="entry name" value="HTH_ARAC_FAMILY_2"/>
    <property type="match status" value="1"/>
</dbReference>
<dbReference type="GO" id="GO:0003700">
    <property type="term" value="F:DNA-binding transcription factor activity"/>
    <property type="evidence" value="ECO:0007669"/>
    <property type="project" value="InterPro"/>
</dbReference>
<keyword evidence="3" id="KW-0804">Transcription</keyword>
<dbReference type="KEGG" id="bsen:DP114_22375"/>
<evidence type="ECO:0000256" key="3">
    <source>
        <dbReference type="ARBA" id="ARBA00023163"/>
    </source>
</evidence>
<dbReference type="InterPro" id="IPR018060">
    <property type="entry name" value="HTH_AraC"/>
</dbReference>
<dbReference type="Pfam" id="PF12833">
    <property type="entry name" value="HTH_18"/>
    <property type="match status" value="1"/>
</dbReference>